<evidence type="ECO:0000256" key="1">
    <source>
        <dbReference type="SAM" id="MobiDB-lite"/>
    </source>
</evidence>
<dbReference type="KEGG" id="rhs:A3Q41_00677"/>
<evidence type="ECO:0000313" key="4">
    <source>
        <dbReference type="EMBL" id="AMY21995.1"/>
    </source>
</evidence>
<keyword evidence="2" id="KW-1133">Transmembrane helix</keyword>
<feature type="transmembrane region" description="Helical" evidence="2">
    <location>
        <begin position="83"/>
        <end position="101"/>
    </location>
</feature>
<protein>
    <recommendedName>
        <fullName evidence="3">DUF1206 domain-containing protein</fullName>
    </recommendedName>
</protein>
<dbReference type="PATRIC" id="fig|1653479.3.peg.691"/>
<feature type="domain" description="DUF1206" evidence="3">
    <location>
        <begin position="39"/>
        <end position="105"/>
    </location>
</feature>
<dbReference type="EMBL" id="CP015220">
    <property type="protein sequence ID" value="AMY21995.1"/>
    <property type="molecule type" value="Genomic_DNA"/>
</dbReference>
<feature type="transmembrane region" description="Helical" evidence="2">
    <location>
        <begin position="215"/>
        <end position="232"/>
    </location>
</feature>
<feature type="domain" description="DUF1206" evidence="3">
    <location>
        <begin position="209"/>
        <end position="277"/>
    </location>
</feature>
<feature type="compositionally biased region" description="Low complexity" evidence="1">
    <location>
        <begin position="1"/>
        <end position="22"/>
    </location>
</feature>
<dbReference type="InterPro" id="IPR009597">
    <property type="entry name" value="DUF1206"/>
</dbReference>
<organism evidence="4 5">
    <name type="scientific">Rhodococcoides fascians</name>
    <name type="common">Rhodococcus fascians</name>
    <dbReference type="NCBI Taxonomy" id="1828"/>
    <lineage>
        <taxon>Bacteria</taxon>
        <taxon>Bacillati</taxon>
        <taxon>Actinomycetota</taxon>
        <taxon>Actinomycetes</taxon>
        <taxon>Mycobacteriales</taxon>
        <taxon>Nocardiaceae</taxon>
        <taxon>Rhodococcoides</taxon>
    </lineage>
</organism>
<evidence type="ECO:0000259" key="3">
    <source>
        <dbReference type="Pfam" id="PF06724"/>
    </source>
</evidence>
<feature type="transmembrane region" description="Helical" evidence="2">
    <location>
        <begin position="252"/>
        <end position="275"/>
    </location>
</feature>
<sequence>MNTSGKSTSGHSGTGKSATGKSLANSVQDNGAFEKAARAGHFVSGVLHILIGYIAIRLAFGQGGNADQSGALAELAEKPGGKIALWVAVVAFVALALWRIVEAIVGKKSDSDEGSAMDRLKAAALAVVYIAFAFSTYGFATGSGKSSGQQNAGYSARLMESGGGKLVLIVIALVVIGVGGYHVYKGVSKNFLDDLEGSQSGAVVKLGIAGYAAKGTALVGAGILVVVAVLQSDPSKATGIDGAVKTLGAQPYGQVLLILAGVGIALYGLYAFVLARRARM</sequence>
<dbReference type="OrthoDB" id="4552598at2"/>
<dbReference type="Proteomes" id="UP000076038">
    <property type="component" value="Chromosome"/>
</dbReference>
<reference evidence="4 5" key="1">
    <citation type="journal article" date="2016" name="Genome Announc.">
        <title>Complete Genome and Plasmid Sequences for Rhodococcus fascians D188 and Draft Sequences for Rhodococcus Isolates PBTS 1 and PBTS 2.</title>
        <authorList>
            <person name="Stamler R.A."/>
            <person name="Vereecke D."/>
            <person name="Zhang Y."/>
            <person name="Schilkey F."/>
            <person name="Devitt N."/>
            <person name="Randall J.J."/>
        </authorList>
    </citation>
    <scope>NUCLEOTIDE SEQUENCE [LARGE SCALE GENOMIC DNA]</scope>
    <source>
        <strain evidence="4 5">PBTS2</strain>
    </source>
</reference>
<feature type="domain" description="DUF1206" evidence="3">
    <location>
        <begin position="121"/>
        <end position="188"/>
    </location>
</feature>
<evidence type="ECO:0000313" key="5">
    <source>
        <dbReference type="Proteomes" id="UP000076038"/>
    </source>
</evidence>
<feature type="region of interest" description="Disordered" evidence="1">
    <location>
        <begin position="1"/>
        <end position="23"/>
    </location>
</feature>
<keyword evidence="2" id="KW-0812">Transmembrane</keyword>
<dbReference type="AlphaFoldDB" id="A0A143QFN5"/>
<dbReference type="Pfam" id="PF06724">
    <property type="entry name" value="DUF1206"/>
    <property type="match status" value="3"/>
</dbReference>
<gene>
    <name evidence="4" type="ORF">A3Q41_00677</name>
</gene>
<evidence type="ECO:0000256" key="2">
    <source>
        <dbReference type="SAM" id="Phobius"/>
    </source>
</evidence>
<proteinExistence type="predicted"/>
<name>A0A143QFN5_RHOFA</name>
<reference evidence="5" key="2">
    <citation type="submission" date="2016-04" db="EMBL/GenBank/DDBJ databases">
        <title>Complete Genome and Plasmid Sequences for Rhodococcus fascians D188 and Draft Sequences for Rhodococcus spp. Isolates PBTS 1 and PBTS 2.</title>
        <authorList>
            <person name="Stamer R."/>
            <person name="Vereecke D."/>
            <person name="Zhang Y."/>
            <person name="Schilkey F."/>
            <person name="Devitt N."/>
            <person name="Randall J."/>
        </authorList>
    </citation>
    <scope>NUCLEOTIDE SEQUENCE [LARGE SCALE GENOMIC DNA]</scope>
    <source>
        <strain evidence="5">PBTS2</strain>
    </source>
</reference>
<keyword evidence="5" id="KW-1185">Reference proteome</keyword>
<feature type="transmembrane region" description="Helical" evidence="2">
    <location>
        <begin position="42"/>
        <end position="63"/>
    </location>
</feature>
<feature type="transmembrane region" description="Helical" evidence="2">
    <location>
        <begin position="166"/>
        <end position="184"/>
    </location>
</feature>
<accession>A0A143QFN5</accession>
<feature type="transmembrane region" description="Helical" evidence="2">
    <location>
        <begin position="122"/>
        <end position="140"/>
    </location>
</feature>
<keyword evidence="2" id="KW-0472">Membrane</keyword>